<dbReference type="Proteomes" id="UP000076727">
    <property type="component" value="Unassembled WGS sequence"/>
</dbReference>
<protein>
    <submittedName>
        <fullName evidence="1">Uncharacterized protein</fullName>
    </submittedName>
</protein>
<evidence type="ECO:0000313" key="2">
    <source>
        <dbReference type="Proteomes" id="UP000076727"/>
    </source>
</evidence>
<sequence>MPVIFSVALKSARQSYHSNRNFGAGVHSPTVRGPQSARCTFSCAFPVTPHLVPPLKVPATIISKRMPVFFLYRSMGTTGQSSMRRPYRALLRPSSRRSGRLSNTLLQPSTVFTPTMEGSVGCGRASCISGCTAWHEFTVTPLLHCTSGVVQVKLAANNVVRHVAGRIRLRMHSGHRVFQGQRYGQWRRPNRMAK</sequence>
<proteinExistence type="predicted"/>
<dbReference type="AlphaFoldDB" id="A0A165LR97"/>
<organism evidence="1 2">
    <name type="scientific">Daedalea quercina L-15889</name>
    <dbReference type="NCBI Taxonomy" id="1314783"/>
    <lineage>
        <taxon>Eukaryota</taxon>
        <taxon>Fungi</taxon>
        <taxon>Dikarya</taxon>
        <taxon>Basidiomycota</taxon>
        <taxon>Agaricomycotina</taxon>
        <taxon>Agaricomycetes</taxon>
        <taxon>Polyporales</taxon>
        <taxon>Fomitopsis</taxon>
    </lineage>
</organism>
<reference evidence="1 2" key="1">
    <citation type="journal article" date="2016" name="Mol. Biol. Evol.">
        <title>Comparative Genomics of Early-Diverging Mushroom-Forming Fungi Provides Insights into the Origins of Lignocellulose Decay Capabilities.</title>
        <authorList>
            <person name="Nagy L.G."/>
            <person name="Riley R."/>
            <person name="Tritt A."/>
            <person name="Adam C."/>
            <person name="Daum C."/>
            <person name="Floudas D."/>
            <person name="Sun H."/>
            <person name="Yadav J.S."/>
            <person name="Pangilinan J."/>
            <person name="Larsson K.H."/>
            <person name="Matsuura K."/>
            <person name="Barry K."/>
            <person name="Labutti K."/>
            <person name="Kuo R."/>
            <person name="Ohm R.A."/>
            <person name="Bhattacharya S.S."/>
            <person name="Shirouzu T."/>
            <person name="Yoshinaga Y."/>
            <person name="Martin F.M."/>
            <person name="Grigoriev I.V."/>
            <person name="Hibbett D.S."/>
        </authorList>
    </citation>
    <scope>NUCLEOTIDE SEQUENCE [LARGE SCALE GENOMIC DNA]</scope>
    <source>
        <strain evidence="1 2">L-15889</strain>
    </source>
</reference>
<name>A0A165LR97_9APHY</name>
<keyword evidence="2" id="KW-1185">Reference proteome</keyword>
<accession>A0A165LR97</accession>
<dbReference type="EMBL" id="KV429119">
    <property type="protein sequence ID" value="KZT64754.1"/>
    <property type="molecule type" value="Genomic_DNA"/>
</dbReference>
<evidence type="ECO:0000313" key="1">
    <source>
        <dbReference type="EMBL" id="KZT64754.1"/>
    </source>
</evidence>
<gene>
    <name evidence="1" type="ORF">DAEQUDRAFT_581875</name>
</gene>